<reference evidence="2 3" key="1">
    <citation type="submission" date="2012-05" db="EMBL/GenBank/DDBJ databases">
        <authorList>
            <person name="Weinstock G."/>
            <person name="Sodergren E."/>
            <person name="Lobos E.A."/>
            <person name="Fulton L."/>
            <person name="Fulton R."/>
            <person name="Courtney L."/>
            <person name="Fronick C."/>
            <person name="O'Laughlin M."/>
            <person name="Godfrey J."/>
            <person name="Wilson R.M."/>
            <person name="Miner T."/>
            <person name="Farmer C."/>
            <person name="Delehaunty K."/>
            <person name="Cordes M."/>
            <person name="Minx P."/>
            <person name="Tomlinson C."/>
            <person name="Chen J."/>
            <person name="Wollam A."/>
            <person name="Pepin K.H."/>
            <person name="Bhonagiri V."/>
            <person name="Zhang X."/>
            <person name="Suruliraj S."/>
            <person name="Warren W."/>
            <person name="Mitreva M."/>
            <person name="Mardis E.R."/>
            <person name="Wilson R.K."/>
        </authorList>
    </citation>
    <scope>NUCLEOTIDE SEQUENCE [LARGE SCALE GENOMIC DNA]</scope>
    <source>
        <strain evidence="2 3">F0037</strain>
    </source>
</reference>
<feature type="compositionally biased region" description="Basic and acidic residues" evidence="1">
    <location>
        <begin position="78"/>
        <end position="91"/>
    </location>
</feature>
<dbReference type="RefSeq" id="WP_005468667.1">
    <property type="nucleotide sequence ID" value="NZ_KB291043.1"/>
</dbReference>
<organism evidence="2 3">
    <name type="scientific">Porphyromonas catoniae F0037</name>
    <dbReference type="NCBI Taxonomy" id="1127696"/>
    <lineage>
        <taxon>Bacteria</taxon>
        <taxon>Pseudomonadati</taxon>
        <taxon>Bacteroidota</taxon>
        <taxon>Bacteroidia</taxon>
        <taxon>Bacteroidales</taxon>
        <taxon>Porphyromonadaceae</taxon>
        <taxon>Porphyromonas</taxon>
    </lineage>
</organism>
<dbReference type="EMBL" id="AMEQ01000017">
    <property type="protein sequence ID" value="EKY02414.1"/>
    <property type="molecule type" value="Genomic_DNA"/>
</dbReference>
<feature type="region of interest" description="Disordered" evidence="1">
    <location>
        <begin position="62"/>
        <end position="91"/>
    </location>
</feature>
<gene>
    <name evidence="2" type="ORF">HMPREF9134_00490</name>
</gene>
<dbReference type="HOGENOM" id="CLU_2424446_0_0_10"/>
<sequence>MRELVAPEGKMYVCRKAKMVAYALMLPDGADDTPELLDEAEALKLDREWNPSLYADAVLEIDPEGRHSDPPSLSGGDFVDKVREKMGEGGK</sequence>
<evidence type="ECO:0000313" key="3">
    <source>
        <dbReference type="Proteomes" id="UP000010408"/>
    </source>
</evidence>
<dbReference type="PATRIC" id="fig|1127696.3.peg.429"/>
<comment type="caution">
    <text evidence="2">The sequence shown here is derived from an EMBL/GenBank/DDBJ whole genome shotgun (WGS) entry which is preliminary data.</text>
</comment>
<dbReference type="STRING" id="1127696.HMPREF9134_00490"/>
<evidence type="ECO:0000256" key="1">
    <source>
        <dbReference type="SAM" id="MobiDB-lite"/>
    </source>
</evidence>
<evidence type="ECO:0000313" key="2">
    <source>
        <dbReference type="EMBL" id="EKY02414.1"/>
    </source>
</evidence>
<name>L1NG00_9PORP</name>
<proteinExistence type="predicted"/>
<dbReference type="AlphaFoldDB" id="L1NG00"/>
<protein>
    <submittedName>
        <fullName evidence="2">Uncharacterized protein</fullName>
    </submittedName>
</protein>
<accession>L1NG00</accession>
<dbReference type="Proteomes" id="UP000010408">
    <property type="component" value="Unassembled WGS sequence"/>
</dbReference>